<gene>
    <name evidence="1" type="ORF">M23134_01588</name>
</gene>
<keyword evidence="2" id="KW-1185">Reference proteome</keyword>
<proteinExistence type="predicted"/>
<reference evidence="1 2" key="1">
    <citation type="submission" date="2007-01" db="EMBL/GenBank/DDBJ databases">
        <authorList>
            <person name="Haygood M."/>
            <person name="Podell S."/>
            <person name="Anderson C."/>
            <person name="Hopkinson B."/>
            <person name="Roe K."/>
            <person name="Barbeau K."/>
            <person name="Gaasterland T."/>
            <person name="Ferriera S."/>
            <person name="Johnson J."/>
            <person name="Kravitz S."/>
            <person name="Beeson K."/>
            <person name="Sutton G."/>
            <person name="Rogers Y.-H."/>
            <person name="Friedman R."/>
            <person name="Frazier M."/>
            <person name="Venter J.C."/>
        </authorList>
    </citation>
    <scope>NUCLEOTIDE SEQUENCE [LARGE SCALE GENOMIC DNA]</scope>
    <source>
        <strain evidence="1 2">ATCC 23134</strain>
    </source>
</reference>
<dbReference type="AlphaFoldDB" id="A1ZTK5"/>
<evidence type="ECO:0000313" key="2">
    <source>
        <dbReference type="Proteomes" id="UP000004095"/>
    </source>
</evidence>
<name>A1ZTK5_MICM2</name>
<comment type="caution">
    <text evidence="1">The sequence shown here is derived from an EMBL/GenBank/DDBJ whole genome shotgun (WGS) entry which is preliminary data.</text>
</comment>
<organism evidence="1 2">
    <name type="scientific">Microscilla marina ATCC 23134</name>
    <dbReference type="NCBI Taxonomy" id="313606"/>
    <lineage>
        <taxon>Bacteria</taxon>
        <taxon>Pseudomonadati</taxon>
        <taxon>Bacteroidota</taxon>
        <taxon>Cytophagia</taxon>
        <taxon>Cytophagales</taxon>
        <taxon>Microscillaceae</taxon>
        <taxon>Microscilla</taxon>
    </lineage>
</organism>
<evidence type="ECO:0000313" key="1">
    <source>
        <dbReference type="EMBL" id="EAY26265.1"/>
    </source>
</evidence>
<protein>
    <submittedName>
        <fullName evidence="1">Uncharacterized protein</fullName>
    </submittedName>
</protein>
<dbReference type="Proteomes" id="UP000004095">
    <property type="component" value="Unassembled WGS sequence"/>
</dbReference>
<accession>A1ZTK5</accession>
<sequence length="38" mass="4539">MGSKTWGNFTKRGFRFISGKFWKIKVLREEVHGHESEK</sequence>
<dbReference type="EMBL" id="AAWS01000036">
    <property type="protein sequence ID" value="EAY26265.1"/>
    <property type="molecule type" value="Genomic_DNA"/>
</dbReference>